<feature type="compositionally biased region" description="Basic and acidic residues" evidence="7">
    <location>
        <begin position="304"/>
        <end position="314"/>
    </location>
</feature>
<feature type="compositionally biased region" description="Polar residues" evidence="7">
    <location>
        <begin position="446"/>
        <end position="459"/>
    </location>
</feature>
<feature type="coiled-coil region" evidence="6">
    <location>
        <begin position="121"/>
        <end position="158"/>
    </location>
</feature>
<feature type="chain" id="PRO_5015042040" description="Reticulocyte-binding protein 2 a" evidence="8">
    <location>
        <begin position="19"/>
        <end position="958"/>
    </location>
</feature>
<dbReference type="PANTHER" id="PTHR15073">
    <property type="entry name" value="MICROTUBULE-ASSOCIATED PROTEIN"/>
    <property type="match status" value="1"/>
</dbReference>
<dbReference type="Pfam" id="PF05672">
    <property type="entry name" value="MAP7"/>
    <property type="match status" value="1"/>
</dbReference>
<keyword evidence="3" id="KW-0963">Cytoplasm</keyword>
<protein>
    <recommendedName>
        <fullName evidence="10">Reticulocyte-binding protein 2 a</fullName>
    </recommendedName>
</protein>
<reference evidence="9" key="1">
    <citation type="submission" date="2014-09" db="EMBL/GenBank/DDBJ databases">
        <authorList>
            <person name="Magalhaes I.L.F."/>
            <person name="Oliveira U."/>
            <person name="Santos F.R."/>
            <person name="Vidigal T.H.D.A."/>
            <person name="Brescovit A.D."/>
            <person name="Santos A.J."/>
        </authorList>
    </citation>
    <scope>NUCLEOTIDE SEQUENCE</scope>
</reference>
<feature type="compositionally biased region" description="Low complexity" evidence="7">
    <location>
        <begin position="460"/>
        <end position="472"/>
    </location>
</feature>
<dbReference type="PANTHER" id="PTHR15073:SF1">
    <property type="entry name" value="RETICULOCYTE-BINDING PROTEIN HOMOLOG 2A"/>
    <property type="match status" value="1"/>
</dbReference>
<keyword evidence="4 6" id="KW-0175">Coiled coil</keyword>
<dbReference type="GO" id="GO:0000226">
    <property type="term" value="P:microtubule cytoskeleton organization"/>
    <property type="evidence" value="ECO:0007669"/>
    <property type="project" value="InterPro"/>
</dbReference>
<feature type="compositionally biased region" description="Low complexity" evidence="7">
    <location>
        <begin position="563"/>
        <end position="582"/>
    </location>
</feature>
<feature type="region of interest" description="Disordered" evidence="7">
    <location>
        <begin position="619"/>
        <end position="642"/>
    </location>
</feature>
<proteinExistence type="inferred from homology"/>
<evidence type="ECO:0000313" key="9">
    <source>
        <dbReference type="EMBL" id="JAG50160.1"/>
    </source>
</evidence>
<feature type="region of interest" description="Disordered" evidence="7">
    <location>
        <begin position="246"/>
        <end position="582"/>
    </location>
</feature>
<evidence type="ECO:0000256" key="8">
    <source>
        <dbReference type="SAM" id="SignalP"/>
    </source>
</evidence>
<keyword evidence="5" id="KW-0206">Cytoskeleton</keyword>
<feature type="compositionally biased region" description="Basic and acidic residues" evidence="7">
    <location>
        <begin position="842"/>
        <end position="857"/>
    </location>
</feature>
<comment type="similarity">
    <text evidence="2">Belongs to the MAP7 family.</text>
</comment>
<feature type="region of interest" description="Disordered" evidence="7">
    <location>
        <begin position="692"/>
        <end position="730"/>
    </location>
</feature>
<evidence type="ECO:0000256" key="4">
    <source>
        <dbReference type="ARBA" id="ARBA00023054"/>
    </source>
</evidence>
<keyword evidence="8" id="KW-0732">Signal</keyword>
<feature type="region of interest" description="Disordered" evidence="7">
    <location>
        <begin position="76"/>
        <end position="117"/>
    </location>
</feature>
<dbReference type="GO" id="GO:0015630">
    <property type="term" value="C:microtubule cytoskeleton"/>
    <property type="evidence" value="ECO:0007669"/>
    <property type="project" value="InterPro"/>
</dbReference>
<accession>A0A0K8SBM0</accession>
<feature type="compositionally biased region" description="Basic and acidic residues" evidence="7">
    <location>
        <begin position="282"/>
        <end position="291"/>
    </location>
</feature>
<feature type="compositionally biased region" description="Basic and acidic residues" evidence="7">
    <location>
        <begin position="865"/>
        <end position="874"/>
    </location>
</feature>
<evidence type="ECO:0000256" key="6">
    <source>
        <dbReference type="SAM" id="Coils"/>
    </source>
</evidence>
<feature type="compositionally biased region" description="Basic and acidic residues" evidence="7">
    <location>
        <begin position="528"/>
        <end position="537"/>
    </location>
</feature>
<dbReference type="EMBL" id="GBRD01017750">
    <property type="protein sequence ID" value="JAG48077.1"/>
    <property type="molecule type" value="Transcribed_RNA"/>
</dbReference>
<sequence>MYLLLLLLLFVSVFVVKPAVMGGDEDGRADIPPEDLNLLRGILVSSLSRENLGPVDIPSPPVPAPRRNRKVTFLDTNNLLGTTEQDEAGATPVDSKQNGRPSSAKQGKDGSLHVDREERLRILKEKQNEERQRKLDELKQQALAAQKFREQKEEERRRRLEELRLRDTDRRHQVEERKRQIWEAERDRREAILRKNQEREARIESKRKNERSSMVFAFGSSTPRMLEPSDAGTSYWATRRATSTTNVMTMSMSATQPGPLTRRSSERELDGGKKRATSTPGFERKPHHDDATDSPTAAGYGIAWRKDAARRKTDLIPTMPSPRESSAGSRTPGRKSVPGRAYSMSRLDTLSAPRRPRPPPSEPQPSLGKPRVDVYRSMSVLPGSEKAEPKPKGAMKGAKSMLHLGPVPPPRATRAERLRRKAREMAQGKSPDPSPGMRSGEMTPSRPLSSMSQHSVTSNLSAASTSLRTRSATPRRPRPFSIAVTGVTTDKQNVDKNIKSPNVSGADKPPIPKVHATKKPAAPPKPDVPAKKPDKPKSAKTSGASTPKSTPLQSPVVEAGEVNNTFNITSTNSENTTATSSISSTIVEETALNVEEAANEVINTSTTSTIITEEVKIEKKKEVPQEPAQSVTEIPVIEPSPSNVPAKVTEASNVANDAILQLPEADIMSASMKGRITTEEEAKAALAERRRLAREQAEREAELERQRLEAERLAEEERIRKEEEEHRRFEEEQLRLLEEARRHEEQRLQQAIEEAKKREEEEKLRKEEELRLKIEKEESDKKAKEEAEKNRIEAEIKKKKEEEERLARKKRVEAIMARTRAKGSLSSSTTPTKDGEEEETEDKAMSSEAEENRKPSEEPAADSNKFLDSERSHTDANIGVQENNNRHNGHHNGSYNSVTQNNVTNSLLVNLGEEKVSDLHRVNDILESSGGKLNAEAPQFIPQFQDKKDPHTVNDLLS</sequence>
<feature type="compositionally biased region" description="Basic and acidic residues" evidence="7">
    <location>
        <begin position="263"/>
        <end position="273"/>
    </location>
</feature>
<feature type="signal peptide" evidence="8">
    <location>
        <begin position="1"/>
        <end position="18"/>
    </location>
</feature>
<evidence type="ECO:0000256" key="2">
    <source>
        <dbReference type="ARBA" id="ARBA00007525"/>
    </source>
</evidence>
<feature type="region of interest" description="Disordered" evidence="7">
    <location>
        <begin position="50"/>
        <end position="69"/>
    </location>
</feature>
<feature type="compositionally biased region" description="Low complexity" evidence="7">
    <location>
        <begin position="246"/>
        <end position="255"/>
    </location>
</feature>
<dbReference type="EMBL" id="GBRD01017749">
    <property type="protein sequence ID" value="JAG48078.1"/>
    <property type="molecule type" value="Transcribed_RNA"/>
</dbReference>
<feature type="region of interest" description="Disordered" evidence="7">
    <location>
        <begin position="929"/>
        <end position="958"/>
    </location>
</feature>
<feature type="compositionally biased region" description="Basic and acidic residues" evidence="7">
    <location>
        <begin position="743"/>
        <end position="806"/>
    </location>
</feature>
<comment type="subcellular location">
    <subcellularLocation>
        <location evidence="1">Cytoplasm</location>
        <location evidence="1">Cytoskeleton</location>
    </subcellularLocation>
</comment>
<name>A0A0K8SBM0_LYGHE</name>
<organism evidence="9">
    <name type="scientific">Lygus hesperus</name>
    <name type="common">Western plant bug</name>
    <dbReference type="NCBI Taxonomy" id="30085"/>
    <lineage>
        <taxon>Eukaryota</taxon>
        <taxon>Metazoa</taxon>
        <taxon>Ecdysozoa</taxon>
        <taxon>Arthropoda</taxon>
        <taxon>Hexapoda</taxon>
        <taxon>Insecta</taxon>
        <taxon>Pterygota</taxon>
        <taxon>Neoptera</taxon>
        <taxon>Paraneoptera</taxon>
        <taxon>Hemiptera</taxon>
        <taxon>Heteroptera</taxon>
        <taxon>Panheteroptera</taxon>
        <taxon>Cimicomorpha</taxon>
        <taxon>Miridae</taxon>
        <taxon>Mirini</taxon>
        <taxon>Lygus</taxon>
    </lineage>
</organism>
<feature type="compositionally biased region" description="Polar residues" evidence="7">
    <location>
        <begin position="543"/>
        <end position="553"/>
    </location>
</feature>
<feature type="region of interest" description="Disordered" evidence="7">
    <location>
        <begin position="743"/>
        <end position="899"/>
    </location>
</feature>
<evidence type="ECO:0000256" key="7">
    <source>
        <dbReference type="SAM" id="MobiDB-lite"/>
    </source>
</evidence>
<evidence type="ECO:0008006" key="10">
    <source>
        <dbReference type="Google" id="ProtNLM"/>
    </source>
</evidence>
<evidence type="ECO:0000256" key="1">
    <source>
        <dbReference type="ARBA" id="ARBA00004245"/>
    </source>
</evidence>
<dbReference type="InterPro" id="IPR051483">
    <property type="entry name" value="MAP7_domain-containing"/>
</dbReference>
<dbReference type="AlphaFoldDB" id="A0A0K8SBM0"/>
<feature type="compositionally biased region" description="Basic and acidic residues" evidence="7">
    <location>
        <begin position="106"/>
        <end position="117"/>
    </location>
</feature>
<feature type="compositionally biased region" description="Polar residues" evidence="7">
    <location>
        <begin position="94"/>
        <end position="105"/>
    </location>
</feature>
<evidence type="ECO:0000256" key="3">
    <source>
        <dbReference type="ARBA" id="ARBA00022490"/>
    </source>
</evidence>
<dbReference type="InterPro" id="IPR008604">
    <property type="entry name" value="MAP7_fam"/>
</dbReference>
<dbReference type="EMBL" id="GBRD01015666">
    <property type="protein sequence ID" value="JAG50160.1"/>
    <property type="molecule type" value="Transcribed_RNA"/>
</dbReference>
<evidence type="ECO:0000256" key="5">
    <source>
        <dbReference type="ARBA" id="ARBA00023212"/>
    </source>
</evidence>